<evidence type="ECO:0000256" key="2">
    <source>
        <dbReference type="ARBA" id="ARBA00009142"/>
    </source>
</evidence>
<gene>
    <name evidence="9" type="ORF">RM573_03410</name>
</gene>
<keyword evidence="10" id="KW-1185">Reference proteome</keyword>
<dbReference type="PANTHER" id="PTHR30269">
    <property type="entry name" value="TRANSMEMBRANE PROTEIN YFCA"/>
    <property type="match status" value="1"/>
</dbReference>
<evidence type="ECO:0000256" key="8">
    <source>
        <dbReference type="RuleBase" id="RU363041"/>
    </source>
</evidence>
<evidence type="ECO:0000256" key="6">
    <source>
        <dbReference type="ARBA" id="ARBA00022989"/>
    </source>
</evidence>
<sequence>MEVVLNVELWITLCSVGFLAGLIDAIAGGGGMLTVPTLLTAGLPPHVALGTNKLAATFGSFTASVTFYKKKLFDIAFWRISIICTAIGAIIGTVIVKYLTIEFLDKALPLLIVSTAVYTLFAKGTVYSDQGLPKPSKALKIKQASQGLILGFYDGIAGPGTGAFWTSSSSVLYRINILLSCGLARSTNFVSNFFSLLTFIYLGYVNVLLGVAMGIFIMLGAWVGSHWAIKFGNKFIRPVFIIVILGMSCNLAYQAWIQ</sequence>
<keyword evidence="3" id="KW-0813">Transport</keyword>
<evidence type="ECO:0000256" key="7">
    <source>
        <dbReference type="ARBA" id="ARBA00023136"/>
    </source>
</evidence>
<dbReference type="RefSeq" id="WP_311577214.1">
    <property type="nucleotide sequence ID" value="NZ_JAVRIF010000001.1"/>
</dbReference>
<keyword evidence="4 8" id="KW-1003">Cell membrane</keyword>
<keyword evidence="7 8" id="KW-0472">Membrane</keyword>
<dbReference type="InterPro" id="IPR002781">
    <property type="entry name" value="TM_pro_TauE-like"/>
</dbReference>
<feature type="transmembrane region" description="Helical" evidence="8">
    <location>
        <begin position="80"/>
        <end position="101"/>
    </location>
</feature>
<evidence type="ECO:0000256" key="4">
    <source>
        <dbReference type="ARBA" id="ARBA00022475"/>
    </source>
</evidence>
<evidence type="ECO:0000256" key="3">
    <source>
        <dbReference type="ARBA" id="ARBA00022448"/>
    </source>
</evidence>
<feature type="transmembrane region" description="Helical" evidence="8">
    <location>
        <begin position="235"/>
        <end position="256"/>
    </location>
</feature>
<dbReference type="EMBL" id="JAVRIF010000001">
    <property type="protein sequence ID" value="MDT0602634.1"/>
    <property type="molecule type" value="Genomic_DNA"/>
</dbReference>
<dbReference type="Pfam" id="PF01925">
    <property type="entry name" value="TauE"/>
    <property type="match status" value="1"/>
</dbReference>
<comment type="caution">
    <text evidence="9">The sequence shown here is derived from an EMBL/GenBank/DDBJ whole genome shotgun (WGS) entry which is preliminary data.</text>
</comment>
<feature type="transmembrane region" description="Helical" evidence="8">
    <location>
        <begin position="7"/>
        <end position="27"/>
    </location>
</feature>
<name>A0ABU2ZXH5_9GAMM</name>
<feature type="transmembrane region" description="Helical" evidence="8">
    <location>
        <begin position="147"/>
        <end position="165"/>
    </location>
</feature>
<keyword evidence="5 8" id="KW-0812">Transmembrane</keyword>
<dbReference type="PANTHER" id="PTHR30269:SF25">
    <property type="entry name" value="MEMBRANE TRANSPORTER PROTEIN-RELATED"/>
    <property type="match status" value="1"/>
</dbReference>
<evidence type="ECO:0000313" key="10">
    <source>
        <dbReference type="Proteomes" id="UP001266357"/>
    </source>
</evidence>
<feature type="transmembrane region" description="Helical" evidence="8">
    <location>
        <begin position="199"/>
        <end position="223"/>
    </location>
</feature>
<feature type="transmembrane region" description="Helical" evidence="8">
    <location>
        <begin position="47"/>
        <end position="68"/>
    </location>
</feature>
<evidence type="ECO:0000313" key="9">
    <source>
        <dbReference type="EMBL" id="MDT0602634.1"/>
    </source>
</evidence>
<organism evidence="9 10">
    <name type="scientific">Thalassotalea castellviae</name>
    <dbReference type="NCBI Taxonomy" id="3075612"/>
    <lineage>
        <taxon>Bacteria</taxon>
        <taxon>Pseudomonadati</taxon>
        <taxon>Pseudomonadota</taxon>
        <taxon>Gammaproteobacteria</taxon>
        <taxon>Alteromonadales</taxon>
        <taxon>Colwelliaceae</taxon>
        <taxon>Thalassotalea</taxon>
    </lineage>
</organism>
<proteinExistence type="inferred from homology"/>
<keyword evidence="6 8" id="KW-1133">Transmembrane helix</keyword>
<reference evidence="9 10" key="1">
    <citation type="submission" date="2023-09" db="EMBL/GenBank/DDBJ databases">
        <authorList>
            <person name="Rey-Velasco X."/>
        </authorList>
    </citation>
    <scope>NUCLEOTIDE SEQUENCE [LARGE SCALE GENOMIC DNA]</scope>
    <source>
        <strain evidence="9 10">W431</strain>
    </source>
</reference>
<feature type="transmembrane region" description="Helical" evidence="8">
    <location>
        <begin position="107"/>
        <end position="126"/>
    </location>
</feature>
<protein>
    <recommendedName>
        <fullName evidence="8">Probable membrane transporter protein</fullName>
    </recommendedName>
</protein>
<dbReference type="Proteomes" id="UP001266357">
    <property type="component" value="Unassembled WGS sequence"/>
</dbReference>
<evidence type="ECO:0000256" key="5">
    <source>
        <dbReference type="ARBA" id="ARBA00022692"/>
    </source>
</evidence>
<dbReference type="InterPro" id="IPR052017">
    <property type="entry name" value="TSUP"/>
</dbReference>
<comment type="subcellular location">
    <subcellularLocation>
        <location evidence="1 8">Cell membrane</location>
        <topology evidence="1 8">Multi-pass membrane protein</topology>
    </subcellularLocation>
</comment>
<evidence type="ECO:0000256" key="1">
    <source>
        <dbReference type="ARBA" id="ARBA00004651"/>
    </source>
</evidence>
<accession>A0ABU2ZXH5</accession>
<comment type="similarity">
    <text evidence="2 8">Belongs to the 4-toluene sulfonate uptake permease (TSUP) (TC 2.A.102) family.</text>
</comment>